<dbReference type="PANTHER" id="PTHR10724">
    <property type="entry name" value="30S RIBOSOMAL PROTEIN S1"/>
    <property type="match status" value="1"/>
</dbReference>
<feature type="domain" description="S1 motif" evidence="4">
    <location>
        <begin position="28"/>
        <end position="97"/>
    </location>
</feature>
<dbReference type="InterPro" id="IPR003029">
    <property type="entry name" value="S1_domain"/>
</dbReference>
<dbReference type="Pfam" id="PF00575">
    <property type="entry name" value="S1"/>
    <property type="match status" value="3"/>
</dbReference>
<feature type="domain" description="S1 motif" evidence="4">
    <location>
        <begin position="202"/>
        <end position="269"/>
    </location>
</feature>
<dbReference type="InterPro" id="IPR035104">
    <property type="entry name" value="Ribosomal_protein_S1-like"/>
</dbReference>
<protein>
    <submittedName>
        <fullName evidence="5">S1 RNA-binding domain-containing protein</fullName>
    </submittedName>
</protein>
<dbReference type="EMBL" id="VUMT01000005">
    <property type="protein sequence ID" value="MSS63207.1"/>
    <property type="molecule type" value="Genomic_DNA"/>
</dbReference>
<dbReference type="Gene3D" id="2.40.50.140">
    <property type="entry name" value="Nucleic acid-binding proteins"/>
    <property type="match status" value="3"/>
</dbReference>
<dbReference type="GO" id="GO:0003735">
    <property type="term" value="F:structural constituent of ribosome"/>
    <property type="evidence" value="ECO:0007669"/>
    <property type="project" value="TreeGrafter"/>
</dbReference>
<dbReference type="CDD" id="cd05687">
    <property type="entry name" value="S1_RPS1_repeat_ec1_hs1"/>
    <property type="match status" value="1"/>
</dbReference>
<dbReference type="CDD" id="cd04465">
    <property type="entry name" value="S1_RPS1_repeat_ec2_hs2"/>
    <property type="match status" value="1"/>
</dbReference>
<dbReference type="PROSITE" id="PS50126">
    <property type="entry name" value="S1"/>
    <property type="match status" value="3"/>
</dbReference>
<evidence type="ECO:0000256" key="2">
    <source>
        <dbReference type="ARBA" id="ARBA00022980"/>
    </source>
</evidence>
<dbReference type="Proteomes" id="UP000482209">
    <property type="component" value="Unassembled WGS sequence"/>
</dbReference>
<gene>
    <name evidence="5" type="ORF">FYJ58_04850</name>
</gene>
<accession>A0A6L5XXD1</accession>
<keyword evidence="6" id="KW-1185">Reference proteome</keyword>
<dbReference type="SMART" id="SM00316">
    <property type="entry name" value="S1"/>
    <property type="match status" value="3"/>
</dbReference>
<name>A0A6L5XXD1_9FIRM</name>
<dbReference type="InterPro" id="IPR050437">
    <property type="entry name" value="Ribos_protein_bS1-like"/>
</dbReference>
<dbReference type="PANTHER" id="PTHR10724:SF7">
    <property type="entry name" value="SMALL RIBOSOMAL SUBUNIT PROTEIN BS1C"/>
    <property type="match status" value="1"/>
</dbReference>
<sequence length="308" mass="34246">MEEEKEIIPSMEEFENEINRSFKKIQEGDIIKGTVIGVSDTEVVVDLGYFTEGIIPLEELSNDPRFSIKADIQTGDLIEAMIIKEDDGYGNILLSKKQADDVLAWDKLERAMEEHQVFTVKLAEAVNGGMITYLEGIRAFIPASQLALSYVENLEKWIGKTIETTIITVEEDKRRLVLSGKEVARKKEEQDRNSKISKLQKGLVTTGAIEKIMPYGCFVNIGEGLTGLVHISQICGKHIKSPNEVVKMGEEVKVKIIDVKDGKISLSMKAVEEKEDVLEEVEEAPIEYNSGEEASTGLGTLLANLKLD</sequence>
<dbReference type="FunFam" id="2.40.50.140:FF:000051">
    <property type="entry name" value="RNA-binding transcriptional accessory protein"/>
    <property type="match status" value="1"/>
</dbReference>
<feature type="domain" description="S1 motif" evidence="4">
    <location>
        <begin position="115"/>
        <end position="181"/>
    </location>
</feature>
<reference evidence="5 6" key="1">
    <citation type="submission" date="2019-08" db="EMBL/GenBank/DDBJ databases">
        <title>In-depth cultivation of the pig gut microbiome towards novel bacterial diversity and tailored functional studies.</title>
        <authorList>
            <person name="Wylensek D."/>
            <person name="Hitch T.C.A."/>
            <person name="Clavel T."/>
        </authorList>
    </citation>
    <scope>NUCLEOTIDE SEQUENCE [LARGE SCALE GENOMIC DNA]</scope>
    <source>
        <strain evidence="5 6">WCA-693-APC-MOT-I</strain>
    </source>
</reference>
<comment type="caution">
    <text evidence="5">The sequence shown here is derived from an EMBL/GenBank/DDBJ whole genome shotgun (WGS) entry which is preliminary data.</text>
</comment>
<dbReference type="PRINTS" id="PR00681">
    <property type="entry name" value="RIBOSOMALS1"/>
</dbReference>
<keyword evidence="2" id="KW-0689">Ribosomal protein</keyword>
<evidence type="ECO:0000259" key="4">
    <source>
        <dbReference type="PROSITE" id="PS50126"/>
    </source>
</evidence>
<keyword evidence="3" id="KW-0687">Ribonucleoprotein</keyword>
<evidence type="ECO:0000256" key="3">
    <source>
        <dbReference type="ARBA" id="ARBA00023274"/>
    </source>
</evidence>
<dbReference type="SUPFAM" id="SSF50249">
    <property type="entry name" value="Nucleic acid-binding proteins"/>
    <property type="match status" value="3"/>
</dbReference>
<evidence type="ECO:0000313" key="5">
    <source>
        <dbReference type="EMBL" id="MSS63207.1"/>
    </source>
</evidence>
<proteinExistence type="inferred from homology"/>
<evidence type="ECO:0000313" key="6">
    <source>
        <dbReference type="Proteomes" id="UP000482209"/>
    </source>
</evidence>
<dbReference type="GO" id="GO:0022627">
    <property type="term" value="C:cytosolic small ribosomal subunit"/>
    <property type="evidence" value="ECO:0007669"/>
    <property type="project" value="TreeGrafter"/>
</dbReference>
<dbReference type="RefSeq" id="WP_154518081.1">
    <property type="nucleotide sequence ID" value="NZ_VUMT01000005.1"/>
</dbReference>
<dbReference type="GO" id="GO:0003729">
    <property type="term" value="F:mRNA binding"/>
    <property type="evidence" value="ECO:0007669"/>
    <property type="project" value="TreeGrafter"/>
</dbReference>
<evidence type="ECO:0000256" key="1">
    <source>
        <dbReference type="ARBA" id="ARBA00006767"/>
    </source>
</evidence>
<comment type="similarity">
    <text evidence="1">Belongs to the bacterial ribosomal protein bS1 family.</text>
</comment>
<organism evidence="5 6">
    <name type="scientific">Velocimicrobium porci</name>
    <dbReference type="NCBI Taxonomy" id="2606634"/>
    <lineage>
        <taxon>Bacteria</taxon>
        <taxon>Bacillati</taxon>
        <taxon>Bacillota</taxon>
        <taxon>Clostridia</taxon>
        <taxon>Lachnospirales</taxon>
        <taxon>Lachnospiraceae</taxon>
        <taxon>Velocimicrobium</taxon>
    </lineage>
</organism>
<dbReference type="AlphaFoldDB" id="A0A6L5XXD1"/>
<dbReference type="GO" id="GO:0006412">
    <property type="term" value="P:translation"/>
    <property type="evidence" value="ECO:0007669"/>
    <property type="project" value="TreeGrafter"/>
</dbReference>
<dbReference type="InterPro" id="IPR012340">
    <property type="entry name" value="NA-bd_OB-fold"/>
</dbReference>